<reference evidence="1 2" key="1">
    <citation type="submission" date="2016-10" db="EMBL/GenBank/DDBJ databases">
        <title>Paenibacillus species isolates.</title>
        <authorList>
            <person name="Beno S.M."/>
        </authorList>
    </citation>
    <scope>NUCLEOTIDE SEQUENCE [LARGE SCALE GENOMIC DNA]</scope>
    <source>
        <strain evidence="1 2">FSL H7-0710</strain>
    </source>
</reference>
<evidence type="ECO:0000313" key="1">
    <source>
        <dbReference type="EMBL" id="OMD40694.1"/>
    </source>
</evidence>
<proteinExistence type="predicted"/>
<comment type="caution">
    <text evidence="1">The sequence shown here is derived from an EMBL/GenBank/DDBJ whole genome shotgun (WGS) entry which is preliminary data.</text>
</comment>
<dbReference type="AlphaFoldDB" id="A0A1R0Y021"/>
<dbReference type="EMBL" id="MPTC01000009">
    <property type="protein sequence ID" value="OMD40694.1"/>
    <property type="molecule type" value="Genomic_DNA"/>
</dbReference>
<dbReference type="RefSeq" id="WP_076119451.1">
    <property type="nucleotide sequence ID" value="NZ_MPTC01000009.1"/>
</dbReference>
<organism evidence="1 2">
    <name type="scientific">Paenibacillus odorifer</name>
    <dbReference type="NCBI Taxonomy" id="189426"/>
    <lineage>
        <taxon>Bacteria</taxon>
        <taxon>Bacillati</taxon>
        <taxon>Bacillota</taxon>
        <taxon>Bacilli</taxon>
        <taxon>Bacillales</taxon>
        <taxon>Paenibacillaceae</taxon>
        <taxon>Paenibacillus</taxon>
    </lineage>
</organism>
<protein>
    <submittedName>
        <fullName evidence="1">Uncharacterized protein</fullName>
    </submittedName>
</protein>
<accession>A0A1R0Y021</accession>
<gene>
    <name evidence="1" type="ORF">BSK52_12550</name>
</gene>
<name>A0A1R0Y021_9BACL</name>
<evidence type="ECO:0000313" key="2">
    <source>
        <dbReference type="Proteomes" id="UP000187439"/>
    </source>
</evidence>
<dbReference type="Proteomes" id="UP000187439">
    <property type="component" value="Unassembled WGS sequence"/>
</dbReference>
<sequence>MNGSEFFRSLKEGKHWNEDVASFYFSKNSIEGIRLKFTYPPLSEEQDDTFKLSGYFACFEDNELYTVIYLLGFFKIFSKNIKVYDIQNGIRFEVEMINPATEEKELLVVQFTFSNNEGYNYVQLTGIVIPPFAKFNRLSLMILSLLYLCAKDFEYDLWVVGIVNERWLNTLIHHGGIIDPDNFEDVQITRDFWVFKDDNDRHNYSLAFRTNVQEWWM</sequence>